<dbReference type="InterPro" id="IPR001670">
    <property type="entry name" value="ADH_Fe/GldA"/>
</dbReference>
<evidence type="ECO:0000259" key="3">
    <source>
        <dbReference type="Pfam" id="PF25137"/>
    </source>
</evidence>
<dbReference type="GO" id="GO:0004022">
    <property type="term" value="F:alcohol dehydrogenase (NAD+) activity"/>
    <property type="evidence" value="ECO:0007669"/>
    <property type="project" value="TreeGrafter"/>
</dbReference>
<keyword evidence="1" id="KW-0560">Oxidoreductase</keyword>
<dbReference type="Pfam" id="PF25137">
    <property type="entry name" value="ADH_Fe_C"/>
    <property type="match status" value="1"/>
</dbReference>
<accession>A0AAQ4CSI7</accession>
<feature type="domain" description="Fe-containing alcohol dehydrogenase-like C-terminal" evidence="3">
    <location>
        <begin position="158"/>
        <end position="321"/>
    </location>
</feature>
<organism evidence="4 5">
    <name type="scientific">Saccharolobus caldissimus</name>
    <dbReference type="NCBI Taxonomy" id="1702097"/>
    <lineage>
        <taxon>Archaea</taxon>
        <taxon>Thermoproteota</taxon>
        <taxon>Thermoprotei</taxon>
        <taxon>Sulfolobales</taxon>
        <taxon>Sulfolobaceae</taxon>
        <taxon>Saccharolobus</taxon>
    </lineage>
</organism>
<evidence type="ECO:0000259" key="2">
    <source>
        <dbReference type="Pfam" id="PF00465"/>
    </source>
</evidence>
<name>A0AAQ4CSI7_9CREN</name>
<dbReference type="Gene3D" id="3.40.50.1970">
    <property type="match status" value="1"/>
</dbReference>
<dbReference type="Proteomes" id="UP001319921">
    <property type="component" value="Chromosome"/>
</dbReference>
<dbReference type="KEGG" id="scas:SACC_17850"/>
<sequence>MIKYNNDVYKLEYPTTQVIYGNDALDWLKNVRGKIAVVTTRSLLKSNILSQILNIINADVIEGPRQHTPEEDLQKLRDELKNYNVVIGLGGGSVIDSIKLVFSGYFIAIPTTFSGAEHTSFGGFTSDGIKKVNMGKGADVIILDPRATLETPKWLLLASGVRAIDHAVEALYSRFSTPFTDALAIEGYKKLIRCLANIDVIENRLECQIGVWLSSITMRYVKMGISHVFGYVFGPRFNIPHGVTSCISLPSAIKLNYDVAKDKLKEIEFNSEPLYDFVEEFLRKIGTRKRLSEFAKLDEALKYAKTFYEMVNDSGNPLRIDLNTAIKFIEEVY</sequence>
<reference evidence="4 5" key="1">
    <citation type="journal article" date="2022" name="Microbiol. Resour. Announc.">
        <title>Complete Genome Sequence of the Hyperthermophilic and Acidophilic Archaeon Saccharolobus caldissimus Strain HS-3T.</title>
        <authorList>
            <person name="Sakai H.D."/>
            <person name="Kurosawa N."/>
        </authorList>
    </citation>
    <scope>NUCLEOTIDE SEQUENCE [LARGE SCALE GENOMIC DNA]</scope>
    <source>
        <strain evidence="4 5">JCM32116</strain>
    </source>
</reference>
<keyword evidence="5" id="KW-1185">Reference proteome</keyword>
<dbReference type="PANTHER" id="PTHR11496">
    <property type="entry name" value="ALCOHOL DEHYDROGENASE"/>
    <property type="match status" value="1"/>
</dbReference>
<dbReference type="InterPro" id="IPR056798">
    <property type="entry name" value="ADH_Fe_C"/>
</dbReference>
<dbReference type="GO" id="GO:0046872">
    <property type="term" value="F:metal ion binding"/>
    <property type="evidence" value="ECO:0007669"/>
    <property type="project" value="InterPro"/>
</dbReference>
<dbReference type="AlphaFoldDB" id="A0AAQ4CSI7"/>
<gene>
    <name evidence="4" type="ORF">SACC_17850</name>
</gene>
<evidence type="ECO:0000313" key="4">
    <source>
        <dbReference type="EMBL" id="BDB98768.1"/>
    </source>
</evidence>
<dbReference type="SUPFAM" id="SSF56796">
    <property type="entry name" value="Dehydroquinate synthase-like"/>
    <property type="match status" value="1"/>
</dbReference>
<feature type="domain" description="Alcohol dehydrogenase iron-type/glycerol dehydrogenase GldA" evidence="2">
    <location>
        <begin position="16"/>
        <end position="145"/>
    </location>
</feature>
<dbReference type="Pfam" id="PF00465">
    <property type="entry name" value="Fe-ADH"/>
    <property type="match status" value="1"/>
</dbReference>
<proteinExistence type="predicted"/>
<dbReference type="PANTHER" id="PTHR11496:SF83">
    <property type="entry name" value="HYDROXYACID-OXOACID TRANSHYDROGENASE, MITOCHONDRIAL"/>
    <property type="match status" value="1"/>
</dbReference>
<protein>
    <submittedName>
        <fullName evidence="4">Maleylacetate reductase</fullName>
    </submittedName>
</protein>
<evidence type="ECO:0000313" key="5">
    <source>
        <dbReference type="Proteomes" id="UP001319921"/>
    </source>
</evidence>
<dbReference type="Gene3D" id="1.20.1090.10">
    <property type="entry name" value="Dehydroquinate synthase-like - alpha domain"/>
    <property type="match status" value="1"/>
</dbReference>
<evidence type="ECO:0000256" key="1">
    <source>
        <dbReference type="ARBA" id="ARBA00023002"/>
    </source>
</evidence>
<dbReference type="InterPro" id="IPR039697">
    <property type="entry name" value="Alcohol_dehydrogenase_Fe"/>
</dbReference>
<dbReference type="EMBL" id="AP025226">
    <property type="protein sequence ID" value="BDB98768.1"/>
    <property type="molecule type" value="Genomic_DNA"/>
</dbReference>